<dbReference type="Pfam" id="PF00069">
    <property type="entry name" value="Pkinase"/>
    <property type="match status" value="1"/>
</dbReference>
<gene>
    <name evidence="8" type="ORF">SI8410_08011047</name>
</gene>
<evidence type="ECO:0000256" key="6">
    <source>
        <dbReference type="SAM" id="MobiDB-lite"/>
    </source>
</evidence>
<feature type="compositionally biased region" description="Low complexity" evidence="6">
    <location>
        <begin position="83"/>
        <end position="94"/>
    </location>
</feature>
<evidence type="ECO:0000313" key="9">
    <source>
        <dbReference type="Proteomes" id="UP000663760"/>
    </source>
</evidence>
<keyword evidence="9" id="KW-1185">Reference proteome</keyword>
<feature type="compositionally biased region" description="Basic and acidic residues" evidence="6">
    <location>
        <begin position="20"/>
        <end position="46"/>
    </location>
</feature>
<comment type="similarity">
    <text evidence="1">Belongs to the protein kinase superfamily. STE Ser/Thr protein kinase family. MAP kinase kinase kinase subfamily.</text>
</comment>
<protein>
    <recommendedName>
        <fullName evidence="7">Protein kinase domain-containing protein</fullName>
    </recommendedName>
</protein>
<dbReference type="GO" id="GO:0004709">
    <property type="term" value="F:MAP kinase kinase kinase activity"/>
    <property type="evidence" value="ECO:0007669"/>
    <property type="project" value="TreeGrafter"/>
</dbReference>
<name>A0A7I8KRB0_SPIIN</name>
<evidence type="ECO:0000256" key="5">
    <source>
        <dbReference type="ARBA" id="ARBA00022840"/>
    </source>
</evidence>
<accession>A0A7I8KRB0</accession>
<dbReference type="PROSITE" id="PS50011">
    <property type="entry name" value="PROTEIN_KINASE_DOM"/>
    <property type="match status" value="1"/>
</dbReference>
<evidence type="ECO:0000256" key="3">
    <source>
        <dbReference type="ARBA" id="ARBA00022741"/>
    </source>
</evidence>
<evidence type="ECO:0000256" key="2">
    <source>
        <dbReference type="ARBA" id="ARBA00022679"/>
    </source>
</evidence>
<evidence type="ECO:0000259" key="7">
    <source>
        <dbReference type="PROSITE" id="PS50011"/>
    </source>
</evidence>
<dbReference type="PRINTS" id="PR00109">
    <property type="entry name" value="TYRKINASE"/>
</dbReference>
<dbReference type="PANTHER" id="PTHR48016">
    <property type="entry name" value="MAP KINASE KINASE KINASE SSK2-RELATED-RELATED"/>
    <property type="match status" value="1"/>
</dbReference>
<dbReference type="GO" id="GO:0005524">
    <property type="term" value="F:ATP binding"/>
    <property type="evidence" value="ECO:0007669"/>
    <property type="project" value="UniProtKB-KW"/>
</dbReference>
<dbReference type="SMART" id="SM00220">
    <property type="entry name" value="S_TKc"/>
    <property type="match status" value="1"/>
</dbReference>
<dbReference type="InterPro" id="IPR001245">
    <property type="entry name" value="Ser-Thr/Tyr_kinase_cat_dom"/>
</dbReference>
<dbReference type="GO" id="GO:0005737">
    <property type="term" value="C:cytoplasm"/>
    <property type="evidence" value="ECO:0007669"/>
    <property type="project" value="TreeGrafter"/>
</dbReference>
<dbReference type="InterPro" id="IPR011009">
    <property type="entry name" value="Kinase-like_dom_sf"/>
</dbReference>
<dbReference type="Gene3D" id="1.10.510.10">
    <property type="entry name" value="Transferase(Phosphotransferase) domain 1"/>
    <property type="match status" value="1"/>
</dbReference>
<dbReference type="FunFam" id="1.10.510.10:FF:001239">
    <property type="entry name" value="Predicted protein"/>
    <property type="match status" value="1"/>
</dbReference>
<dbReference type="PANTHER" id="PTHR48016:SF8">
    <property type="entry name" value="MITOGEN-ACTIVATED PROTEIN KINASE KINASE KINASE 3"/>
    <property type="match status" value="1"/>
</dbReference>
<dbReference type="Proteomes" id="UP000663760">
    <property type="component" value="Chromosome 8"/>
</dbReference>
<feature type="region of interest" description="Disordered" evidence="6">
    <location>
        <begin position="69"/>
        <end position="122"/>
    </location>
</feature>
<keyword evidence="3" id="KW-0547">Nucleotide-binding</keyword>
<proteinExistence type="inferred from homology"/>
<evidence type="ECO:0000256" key="4">
    <source>
        <dbReference type="ARBA" id="ARBA00022777"/>
    </source>
</evidence>
<feature type="compositionally biased region" description="Low complexity" evidence="6">
    <location>
        <begin position="102"/>
        <end position="121"/>
    </location>
</feature>
<dbReference type="EMBL" id="LR746271">
    <property type="protein sequence ID" value="CAA7400369.1"/>
    <property type="molecule type" value="Genomic_DNA"/>
</dbReference>
<keyword evidence="4" id="KW-0418">Kinase</keyword>
<reference evidence="8" key="1">
    <citation type="submission" date="2020-02" db="EMBL/GenBank/DDBJ databases">
        <authorList>
            <person name="Scholz U."/>
            <person name="Mascher M."/>
            <person name="Fiebig A."/>
        </authorList>
    </citation>
    <scope>NUCLEOTIDE SEQUENCE</scope>
</reference>
<keyword evidence="5" id="KW-0067">ATP-binding</keyword>
<feature type="region of interest" description="Disordered" evidence="6">
    <location>
        <begin position="1"/>
        <end position="48"/>
    </location>
</feature>
<evidence type="ECO:0000256" key="1">
    <source>
        <dbReference type="ARBA" id="ARBA00006529"/>
    </source>
</evidence>
<keyword evidence="2" id="KW-0808">Transferase</keyword>
<feature type="domain" description="Protein kinase" evidence="7">
    <location>
        <begin position="106"/>
        <end position="360"/>
    </location>
</feature>
<dbReference type="SUPFAM" id="SSF56112">
    <property type="entry name" value="Protein kinase-like (PK-like)"/>
    <property type="match status" value="1"/>
</dbReference>
<dbReference type="AlphaFoldDB" id="A0A7I8KRB0"/>
<organism evidence="8 9">
    <name type="scientific">Spirodela intermedia</name>
    <name type="common">Intermediate duckweed</name>
    <dbReference type="NCBI Taxonomy" id="51605"/>
    <lineage>
        <taxon>Eukaryota</taxon>
        <taxon>Viridiplantae</taxon>
        <taxon>Streptophyta</taxon>
        <taxon>Embryophyta</taxon>
        <taxon>Tracheophyta</taxon>
        <taxon>Spermatophyta</taxon>
        <taxon>Magnoliopsida</taxon>
        <taxon>Liliopsida</taxon>
        <taxon>Araceae</taxon>
        <taxon>Lemnoideae</taxon>
        <taxon>Spirodela</taxon>
    </lineage>
</organism>
<dbReference type="InterPro" id="IPR050538">
    <property type="entry name" value="MAP_kinase_kinase_kinase"/>
</dbReference>
<evidence type="ECO:0000313" key="8">
    <source>
        <dbReference type="EMBL" id="CAA7400369.1"/>
    </source>
</evidence>
<dbReference type="OrthoDB" id="266718at2759"/>
<dbReference type="InterPro" id="IPR000719">
    <property type="entry name" value="Prot_kinase_dom"/>
</dbReference>
<sequence length="511" mass="55329">MPAWWRGKLKSGTSSSSSARRKEEEAPPPEVKRAGSSPNKKEKAWSFDEAAIRGNSRWLGDRSLFAFDSDSEKKRHPLPPPLISLSPSRPQGPGAAAGSGSGSASVSSVSSSGTDDAADVGFSREGGQMCAIKEVKVISDDKDSKESLKQLSQEISLLSQLSHPNIVQYYGSELDEDTLSVYLEYVSGGSIYKLLREYGPFSEPVIRSYAAQILSGLAYLHGRDTVHRDIKGANILVDPNGVVKLADFGMAKHISSHNSIHSFKGSPYWMAPEVIMTTSGYNLSVDIWSFGCTIIEMVTSKPPWCQYEGVAAIFKIVNSKDIPEIPSHLSREGKDFLRLCLQRDPSARPTAAQLMDHPFVRDQATAKFGRKNLARELPHSPSDGTQTPPGAEFCYQRSASPLSERACPLRHTLGSFPVTKSPSDLVNSRMNLSLPVSPCSSPLRSFRQANWSCLPSPPHPSFPGAAMGGGGGGGGFNSYSMSPVGAGRSFLDPWVDVSSGRSQFPYESPRR</sequence>